<feature type="region of interest" description="Disordered" evidence="1">
    <location>
        <begin position="1"/>
        <end position="29"/>
    </location>
</feature>
<dbReference type="Ensembl" id="ENSPSMT00000038898.1">
    <property type="protein sequence ID" value="ENSPSMP00000033768.1"/>
    <property type="gene ID" value="ENSPSMG00000023261.1"/>
</dbReference>
<accession>A0A8C9AQH1</accession>
<dbReference type="Proteomes" id="UP000694414">
    <property type="component" value="Unplaced"/>
</dbReference>
<protein>
    <submittedName>
        <fullName evidence="2">Uncharacterized protein</fullName>
    </submittedName>
</protein>
<dbReference type="GeneTree" id="ENSGT01080000257483"/>
<evidence type="ECO:0000313" key="2">
    <source>
        <dbReference type="Ensembl" id="ENSPSMP00000033768.1"/>
    </source>
</evidence>
<reference evidence="2" key="2">
    <citation type="submission" date="2025-09" db="UniProtKB">
        <authorList>
            <consortium name="Ensembl"/>
        </authorList>
    </citation>
    <scope>IDENTIFICATION</scope>
</reference>
<dbReference type="AlphaFoldDB" id="A0A8C9AQH1"/>
<name>A0A8C9AQH1_PROSS</name>
<organism evidence="2 3">
    <name type="scientific">Prolemur simus</name>
    <name type="common">Greater bamboo lemur</name>
    <name type="synonym">Hapalemur simus</name>
    <dbReference type="NCBI Taxonomy" id="1328070"/>
    <lineage>
        <taxon>Eukaryota</taxon>
        <taxon>Metazoa</taxon>
        <taxon>Chordata</taxon>
        <taxon>Craniata</taxon>
        <taxon>Vertebrata</taxon>
        <taxon>Euteleostomi</taxon>
        <taxon>Mammalia</taxon>
        <taxon>Eutheria</taxon>
        <taxon>Euarchontoglires</taxon>
        <taxon>Primates</taxon>
        <taxon>Strepsirrhini</taxon>
        <taxon>Lemuriformes</taxon>
        <taxon>Lemuridae</taxon>
        <taxon>Prolemur</taxon>
    </lineage>
</organism>
<reference evidence="2" key="1">
    <citation type="submission" date="2025-08" db="UniProtKB">
        <authorList>
            <consortium name="Ensembl"/>
        </authorList>
    </citation>
    <scope>IDENTIFICATION</scope>
</reference>
<evidence type="ECO:0000313" key="3">
    <source>
        <dbReference type="Proteomes" id="UP000694414"/>
    </source>
</evidence>
<proteinExistence type="predicted"/>
<sequence>MPITGCASPVASTGRSSPREPGVWVPGDAAGPGEAVGLKTLQTPLQPLGEYIWKGLGGAALRSGQEKQGP</sequence>
<keyword evidence="3" id="KW-1185">Reference proteome</keyword>
<evidence type="ECO:0000256" key="1">
    <source>
        <dbReference type="SAM" id="MobiDB-lite"/>
    </source>
</evidence>